<proteinExistence type="predicted"/>
<dbReference type="FunFam" id="3.80.10.10:FF:000601">
    <property type="entry name" value="DNA repair protein Rad7, protein"/>
    <property type="match status" value="1"/>
</dbReference>
<evidence type="ECO:0000313" key="5">
    <source>
        <dbReference type="Proteomes" id="UP001056012"/>
    </source>
</evidence>
<feature type="compositionally biased region" description="Acidic residues" evidence="1">
    <location>
        <begin position="378"/>
        <end position="387"/>
    </location>
</feature>
<dbReference type="Pfam" id="PF12898">
    <property type="entry name" value="Stc1"/>
    <property type="match status" value="1"/>
</dbReference>
<dbReference type="InterPro" id="IPR006553">
    <property type="entry name" value="Leu-rich_rpt_Cys-con_subtyp"/>
</dbReference>
<gene>
    <name evidence="4" type="ORF">yc1106_08557</name>
</gene>
<feature type="compositionally biased region" description="Low complexity" evidence="1">
    <location>
        <begin position="227"/>
        <end position="245"/>
    </location>
</feature>
<dbReference type="AlphaFoldDB" id="A0A9Q8ZID7"/>
<dbReference type="InterPro" id="IPR032675">
    <property type="entry name" value="LRR_dom_sf"/>
</dbReference>
<reference evidence="4" key="1">
    <citation type="submission" date="2021-12" db="EMBL/GenBank/DDBJ databases">
        <title>Curvularia clavata genome.</title>
        <authorList>
            <person name="Cao Y."/>
        </authorList>
    </citation>
    <scope>NUCLEOTIDE SEQUENCE</scope>
    <source>
        <strain evidence="4">Yc1106</strain>
    </source>
</reference>
<dbReference type="SUPFAM" id="SSF52047">
    <property type="entry name" value="RNI-like"/>
    <property type="match status" value="1"/>
</dbReference>
<dbReference type="GO" id="GO:0019005">
    <property type="term" value="C:SCF ubiquitin ligase complex"/>
    <property type="evidence" value="ECO:0007669"/>
    <property type="project" value="TreeGrafter"/>
</dbReference>
<feature type="region of interest" description="Disordered" evidence="1">
    <location>
        <begin position="143"/>
        <end position="168"/>
    </location>
</feature>
<feature type="compositionally biased region" description="Polar residues" evidence="1">
    <location>
        <begin position="246"/>
        <end position="269"/>
    </location>
</feature>
<dbReference type="InterPro" id="IPR056451">
    <property type="entry name" value="Znf_Tbcl_Rhp7"/>
</dbReference>
<dbReference type="GO" id="GO:0031146">
    <property type="term" value="P:SCF-dependent proteasomal ubiquitin-dependent protein catabolic process"/>
    <property type="evidence" value="ECO:0007669"/>
    <property type="project" value="TreeGrafter"/>
</dbReference>
<dbReference type="PANTHER" id="PTHR13318">
    <property type="entry name" value="PARTNER OF PAIRED, ISOFORM B-RELATED"/>
    <property type="match status" value="1"/>
</dbReference>
<feature type="domain" description="DNA repair protein rhp7 treble clef" evidence="3">
    <location>
        <begin position="448"/>
        <end position="486"/>
    </location>
</feature>
<feature type="compositionally biased region" description="Basic and acidic residues" evidence="1">
    <location>
        <begin position="346"/>
        <end position="359"/>
    </location>
</feature>
<evidence type="ECO:0000259" key="2">
    <source>
        <dbReference type="Pfam" id="PF12898"/>
    </source>
</evidence>
<feature type="compositionally biased region" description="Acidic residues" evidence="1">
    <location>
        <begin position="321"/>
        <end position="338"/>
    </location>
</feature>
<organism evidence="4 5">
    <name type="scientific">Curvularia clavata</name>
    <dbReference type="NCBI Taxonomy" id="95742"/>
    <lineage>
        <taxon>Eukaryota</taxon>
        <taxon>Fungi</taxon>
        <taxon>Dikarya</taxon>
        <taxon>Ascomycota</taxon>
        <taxon>Pezizomycotina</taxon>
        <taxon>Dothideomycetes</taxon>
        <taxon>Pleosporomycetidae</taxon>
        <taxon>Pleosporales</taxon>
        <taxon>Pleosporineae</taxon>
        <taxon>Pleosporaceae</taxon>
        <taxon>Curvularia</taxon>
    </lineage>
</organism>
<feature type="region of interest" description="Disordered" evidence="1">
    <location>
        <begin position="224"/>
        <end position="434"/>
    </location>
</feature>
<sequence length="951" mass="106219">MSTRHKFHKWSQEDLDSLKGIALPEKLKCRRCSKNLPQARFSTNQLNDVRRQIKVSLKVIKPITCQGCTGQQLVEVECTMCGKTKGLEEFSKAQRRSPDTAKCYSCVEKVLEQDAIEEDKYEDPDKAFVSLDHSNGKYPEYFSPATADKASSHGDHDWQSVNENRSSKHKAIEATNGGGIPLSVDFQRAMSLLGTADESMINTEYAYPAGRDRGDDSWSEVHTKSWRTQSTRATSTASTIAPTIQPRSGSSVAGSVRTFASSVAEQSTISEDRPNNRGNMSAAVRPSTWAKIPAAPRGPPIRPMGDAARETGPFVDAWASDSDDADEEDSESDCDDDTANNISAQEIRDSYQQRLRQAEENAPQEGDNGEGSANVGEEGAEVEEDLQAESSAMAAERTRKRKRDQDEAIAKIKKGKAAKKAAKKKKGSDDGSDFEDIMDVYKKAKKLPGQLENCEICDKRFTVTPYSKAGPEGGLLCTPCGKEMAKDIKAEKKATKPVVRKGRRKIESNRLDGLTARGPKTLQQLCIEKLAKHSEDIEELGEMPESIMNRISEIFSKKRAMNPTTMKLFLQPDLENIAIHEAAYLETEDYDQIFAVCPTVKRLSLRNCCQLKDNNIDYMIEKAKALEEIQLLGANLVTNDKWIELFIARGQDLKAFKVEWLDASFDDQVVEALTTFCPNLERLKIERCKKIGPDSMDAIARLQHLKHLTLRFYESITREKLVHLISSVGANLQTLCLEHFVDNTTDPTDDVLDTIHDKCRYLSKLRFTENYECTDAGYVRLFSDWENPPLRYVDLNSNRDMDNTNPDGPEEMPTGLASDGFRALMSHSGSRLEFLDISSCRHISHATFAEIFDGTNQYTNLHEINLSFCPVVDTEIVAGIFRSCPAIKKVVTFGCFQVNDVVVPKGIVLIGAPKAQDQIEQFGEMVLDYQKEMEESMDQMRAMGRVVPVMG</sequence>
<dbReference type="SMART" id="SM00367">
    <property type="entry name" value="LRR_CC"/>
    <property type="match status" value="2"/>
</dbReference>
<dbReference type="OrthoDB" id="1924287at2759"/>
<dbReference type="InterPro" id="IPR024630">
    <property type="entry name" value="Stc1"/>
</dbReference>
<dbReference type="VEuPathDB" id="FungiDB:yc1106_08557"/>
<dbReference type="Pfam" id="PF23550">
    <property type="entry name" value="zf_Tbcl_Rhp7"/>
    <property type="match status" value="1"/>
</dbReference>
<dbReference type="Proteomes" id="UP001056012">
    <property type="component" value="Chromosome 6"/>
</dbReference>
<dbReference type="Gene3D" id="3.80.10.10">
    <property type="entry name" value="Ribonuclease Inhibitor"/>
    <property type="match status" value="2"/>
</dbReference>
<evidence type="ECO:0000256" key="1">
    <source>
        <dbReference type="SAM" id="MobiDB-lite"/>
    </source>
</evidence>
<feature type="compositionally biased region" description="Basic residues" evidence="1">
    <location>
        <begin position="411"/>
        <end position="426"/>
    </location>
</feature>
<feature type="domain" description="Stc1" evidence="2">
    <location>
        <begin position="28"/>
        <end position="108"/>
    </location>
</feature>
<accession>A0A9Q8ZID7</accession>
<keyword evidence="5" id="KW-1185">Reference proteome</keyword>
<dbReference type="PANTHER" id="PTHR13318:SF234">
    <property type="entry name" value="RNI-LIKE PROTEIN"/>
    <property type="match status" value="1"/>
</dbReference>
<name>A0A9Q8ZID7_CURCL</name>
<evidence type="ECO:0000259" key="3">
    <source>
        <dbReference type="Pfam" id="PF23550"/>
    </source>
</evidence>
<evidence type="ECO:0000313" key="4">
    <source>
        <dbReference type="EMBL" id="USP81283.1"/>
    </source>
</evidence>
<protein>
    <submittedName>
        <fullName evidence="4">Dna repair protein rad7</fullName>
    </submittedName>
</protein>
<dbReference type="EMBL" id="CP089279">
    <property type="protein sequence ID" value="USP81283.1"/>
    <property type="molecule type" value="Genomic_DNA"/>
</dbReference>